<sequence>MNYSSMEDELEVEEIIKEKADEGARDQFGAGMVELVVPTVDDELISILKMKFDSLDEWYIFYKNYALVAGFGIREHNSKKSSDGDYLVRREFVCCKQGKKKVDANSKPNRKCRRVEVGSDWKAKLVPYKGIDNEKSVVTFFHE</sequence>
<keyword evidence="3" id="KW-1185">Reference proteome</keyword>
<dbReference type="PANTHER" id="PTHR46328:SF38">
    <property type="entry name" value="FAR1 DNA-BINDING DOMAIN PROTEIN"/>
    <property type="match status" value="1"/>
</dbReference>
<reference evidence="2 3" key="1">
    <citation type="submission" date="2019-09" db="EMBL/GenBank/DDBJ databases">
        <authorList>
            <person name="Ou C."/>
        </authorList>
    </citation>
    <scope>NUCLEOTIDE SEQUENCE [LARGE SCALE GENOMIC DNA]</scope>
    <source>
        <strain evidence="2">S2</strain>
        <tissue evidence="2">Leaf</tissue>
    </source>
</reference>
<name>A0A5N5GNZ4_9ROSA</name>
<evidence type="ECO:0000313" key="2">
    <source>
        <dbReference type="EMBL" id="KAB2617295.1"/>
    </source>
</evidence>
<dbReference type="Proteomes" id="UP000327157">
    <property type="component" value="Chromosome 15"/>
</dbReference>
<reference evidence="3" key="2">
    <citation type="submission" date="2019-10" db="EMBL/GenBank/DDBJ databases">
        <title>A de novo genome assembly of a pear dwarfing rootstock.</title>
        <authorList>
            <person name="Wang F."/>
            <person name="Wang J."/>
            <person name="Li S."/>
            <person name="Zhang Y."/>
            <person name="Fang M."/>
            <person name="Ma L."/>
            <person name="Zhao Y."/>
            <person name="Jiang S."/>
        </authorList>
    </citation>
    <scope>NUCLEOTIDE SEQUENCE [LARGE SCALE GENOMIC DNA]</scope>
</reference>
<reference evidence="2 3" key="3">
    <citation type="submission" date="2019-11" db="EMBL/GenBank/DDBJ databases">
        <title>A de novo genome assembly of a pear dwarfing rootstock.</title>
        <authorList>
            <person name="Wang F."/>
            <person name="Wang J."/>
            <person name="Li S."/>
            <person name="Zhang Y."/>
            <person name="Fang M."/>
            <person name="Ma L."/>
            <person name="Zhao Y."/>
            <person name="Jiang S."/>
        </authorList>
    </citation>
    <scope>NUCLEOTIDE SEQUENCE [LARGE SCALE GENOMIC DNA]</scope>
    <source>
        <strain evidence="2">S2</strain>
        <tissue evidence="2">Leaf</tissue>
    </source>
</reference>
<feature type="domain" description="FAR1" evidence="1">
    <location>
        <begin position="61"/>
        <end position="141"/>
    </location>
</feature>
<dbReference type="AlphaFoldDB" id="A0A5N5GNZ4"/>
<dbReference type="Pfam" id="PF03101">
    <property type="entry name" value="FAR1"/>
    <property type="match status" value="1"/>
</dbReference>
<comment type="caution">
    <text evidence="2">The sequence shown here is derived from an EMBL/GenBank/DDBJ whole genome shotgun (WGS) entry which is preliminary data.</text>
</comment>
<evidence type="ECO:0000259" key="1">
    <source>
        <dbReference type="Pfam" id="PF03101"/>
    </source>
</evidence>
<accession>A0A5N5GNZ4</accession>
<organism evidence="2 3">
    <name type="scientific">Pyrus ussuriensis x Pyrus communis</name>
    <dbReference type="NCBI Taxonomy" id="2448454"/>
    <lineage>
        <taxon>Eukaryota</taxon>
        <taxon>Viridiplantae</taxon>
        <taxon>Streptophyta</taxon>
        <taxon>Embryophyta</taxon>
        <taxon>Tracheophyta</taxon>
        <taxon>Spermatophyta</taxon>
        <taxon>Magnoliopsida</taxon>
        <taxon>eudicotyledons</taxon>
        <taxon>Gunneridae</taxon>
        <taxon>Pentapetalae</taxon>
        <taxon>rosids</taxon>
        <taxon>fabids</taxon>
        <taxon>Rosales</taxon>
        <taxon>Rosaceae</taxon>
        <taxon>Amygdaloideae</taxon>
        <taxon>Maleae</taxon>
        <taxon>Pyrus</taxon>
    </lineage>
</organism>
<proteinExistence type="predicted"/>
<gene>
    <name evidence="2" type="ORF">D8674_013164</name>
</gene>
<dbReference type="InterPro" id="IPR004330">
    <property type="entry name" value="FAR1_DNA_bnd_dom"/>
</dbReference>
<dbReference type="EMBL" id="SMOL01000401">
    <property type="protein sequence ID" value="KAB2617295.1"/>
    <property type="molecule type" value="Genomic_DNA"/>
</dbReference>
<protein>
    <submittedName>
        <fullName evidence="2">Protein FAR1-RELATED SEQUENCE 5-like</fullName>
    </submittedName>
</protein>
<dbReference type="OrthoDB" id="688325at2759"/>
<evidence type="ECO:0000313" key="3">
    <source>
        <dbReference type="Proteomes" id="UP000327157"/>
    </source>
</evidence>
<dbReference type="PANTHER" id="PTHR46328">
    <property type="entry name" value="FAR-RED IMPAIRED RESPONSIVE (FAR1) FAMILY PROTEIN-RELATED"/>
    <property type="match status" value="1"/>
</dbReference>